<evidence type="ECO:0000313" key="3">
    <source>
        <dbReference type="Proteomes" id="UP000319746"/>
    </source>
</evidence>
<accession>A0A543A041</accession>
<evidence type="ECO:0000313" key="2">
    <source>
        <dbReference type="EMBL" id="TQL65953.1"/>
    </source>
</evidence>
<gene>
    <name evidence="2" type="ORF">FB556_2430</name>
</gene>
<dbReference type="RefSeq" id="WP_141868001.1">
    <property type="nucleotide sequence ID" value="NZ_BAABAN010000006.1"/>
</dbReference>
<comment type="caution">
    <text evidence="2">The sequence shown here is derived from an EMBL/GenBank/DDBJ whole genome shotgun (WGS) entry which is preliminary data.</text>
</comment>
<keyword evidence="3" id="KW-1185">Reference proteome</keyword>
<feature type="compositionally biased region" description="Acidic residues" evidence="1">
    <location>
        <begin position="97"/>
        <end position="131"/>
    </location>
</feature>
<sequence length="139" mass="14467">MANNAGQLAVLAAGYLLGRTRSMKTVLMVAGGVAYGRLTAPNSDGESSVGSLLSSLGSSSIAEAAREAITTTATKGVESLNKNLQERSETLRNPGASEEESEDQEGTEDEVSEESEDTEGTETEDAEEETEETTKSGDS</sequence>
<dbReference type="AlphaFoldDB" id="A0A543A041"/>
<name>A0A543A041_9MICC</name>
<proteinExistence type="predicted"/>
<reference evidence="2 3" key="1">
    <citation type="submission" date="2019-06" db="EMBL/GenBank/DDBJ databases">
        <title>Sequencing the genomes of 1000 actinobacteria strains.</title>
        <authorList>
            <person name="Klenk H.-P."/>
        </authorList>
    </citation>
    <scope>NUCLEOTIDE SEQUENCE [LARGE SCALE GENOMIC DNA]</scope>
    <source>
        <strain evidence="2 3">DSM 24083</strain>
    </source>
</reference>
<feature type="region of interest" description="Disordered" evidence="1">
    <location>
        <begin position="73"/>
        <end position="139"/>
    </location>
</feature>
<dbReference type="Proteomes" id="UP000319746">
    <property type="component" value="Unassembled WGS sequence"/>
</dbReference>
<dbReference type="OrthoDB" id="4966929at2"/>
<evidence type="ECO:0000256" key="1">
    <source>
        <dbReference type="SAM" id="MobiDB-lite"/>
    </source>
</evidence>
<organism evidence="2 3">
    <name type="scientific">Enteractinococcus coprophilus</name>
    <dbReference type="NCBI Taxonomy" id="1027633"/>
    <lineage>
        <taxon>Bacteria</taxon>
        <taxon>Bacillati</taxon>
        <taxon>Actinomycetota</taxon>
        <taxon>Actinomycetes</taxon>
        <taxon>Micrococcales</taxon>
        <taxon>Micrococcaceae</taxon>
    </lineage>
</organism>
<protein>
    <submittedName>
        <fullName evidence="2">Uncharacterized protein</fullName>
    </submittedName>
</protein>
<dbReference type="EMBL" id="VFOU01000004">
    <property type="protein sequence ID" value="TQL65953.1"/>
    <property type="molecule type" value="Genomic_DNA"/>
</dbReference>